<feature type="region of interest" description="Disordered" evidence="4">
    <location>
        <begin position="242"/>
        <end position="261"/>
    </location>
</feature>
<dbReference type="SUPFAM" id="SSF48452">
    <property type="entry name" value="TPR-like"/>
    <property type="match status" value="1"/>
</dbReference>
<dbReference type="HOGENOM" id="CLU_651658_0_0_0"/>
<dbReference type="eggNOG" id="COG0457">
    <property type="taxonomic scope" value="Bacteria"/>
</dbReference>
<keyword evidence="2 3" id="KW-0802">TPR repeat</keyword>
<name>S0EVL8_CHTCT</name>
<dbReference type="InterPro" id="IPR011990">
    <property type="entry name" value="TPR-like_helical_dom_sf"/>
</dbReference>
<evidence type="ECO:0000256" key="1">
    <source>
        <dbReference type="ARBA" id="ARBA00022737"/>
    </source>
</evidence>
<dbReference type="KEGG" id="ccz:CCALI_02034"/>
<keyword evidence="5" id="KW-1133">Transmembrane helix</keyword>
<evidence type="ECO:0000256" key="2">
    <source>
        <dbReference type="ARBA" id="ARBA00022803"/>
    </source>
</evidence>
<dbReference type="AlphaFoldDB" id="S0EVL8"/>
<keyword evidence="5" id="KW-0472">Membrane</keyword>
<dbReference type="Gene3D" id="1.25.40.10">
    <property type="entry name" value="Tetratricopeptide repeat domain"/>
    <property type="match status" value="2"/>
</dbReference>
<dbReference type="Proteomes" id="UP000014227">
    <property type="component" value="Chromosome I"/>
</dbReference>
<feature type="region of interest" description="Disordered" evidence="4">
    <location>
        <begin position="111"/>
        <end position="130"/>
    </location>
</feature>
<dbReference type="PANTHER" id="PTHR45586">
    <property type="entry name" value="TPR REPEAT-CONTAINING PROTEIN PA4667"/>
    <property type="match status" value="1"/>
</dbReference>
<keyword evidence="1" id="KW-0677">Repeat</keyword>
<dbReference type="EMBL" id="HF951689">
    <property type="protein sequence ID" value="CCW35841.1"/>
    <property type="molecule type" value="Genomic_DNA"/>
</dbReference>
<dbReference type="Pfam" id="PF13424">
    <property type="entry name" value="TPR_12"/>
    <property type="match status" value="1"/>
</dbReference>
<dbReference type="SMART" id="SM00028">
    <property type="entry name" value="TPR"/>
    <property type="match status" value="4"/>
</dbReference>
<feature type="region of interest" description="Disordered" evidence="4">
    <location>
        <begin position="172"/>
        <end position="229"/>
    </location>
</feature>
<keyword evidence="5" id="KW-0812">Transmembrane</keyword>
<organism evidence="6 7">
    <name type="scientific">Chthonomonas calidirosea (strain DSM 23976 / ICMP 18418 / T49)</name>
    <dbReference type="NCBI Taxonomy" id="1303518"/>
    <lineage>
        <taxon>Bacteria</taxon>
        <taxon>Bacillati</taxon>
        <taxon>Armatimonadota</taxon>
        <taxon>Chthonomonadia</taxon>
        <taxon>Chthonomonadales</taxon>
        <taxon>Chthonomonadaceae</taxon>
        <taxon>Chthonomonas</taxon>
    </lineage>
</organism>
<dbReference type="RefSeq" id="WP_016483365.1">
    <property type="nucleotide sequence ID" value="NC_021487.1"/>
</dbReference>
<dbReference type="Pfam" id="PF13174">
    <property type="entry name" value="TPR_6"/>
    <property type="match status" value="1"/>
</dbReference>
<dbReference type="PANTHER" id="PTHR45586:SF1">
    <property type="entry name" value="LIPOPOLYSACCHARIDE ASSEMBLY PROTEIN B"/>
    <property type="match status" value="1"/>
</dbReference>
<evidence type="ECO:0000313" key="7">
    <source>
        <dbReference type="Proteomes" id="UP000014227"/>
    </source>
</evidence>
<gene>
    <name evidence="6" type="ORF">CCALI_02034</name>
</gene>
<evidence type="ECO:0000313" key="6">
    <source>
        <dbReference type="EMBL" id="CCW35841.1"/>
    </source>
</evidence>
<keyword evidence="7" id="KW-1185">Reference proteome</keyword>
<evidence type="ECO:0000256" key="4">
    <source>
        <dbReference type="SAM" id="MobiDB-lite"/>
    </source>
</evidence>
<dbReference type="InterPro" id="IPR019734">
    <property type="entry name" value="TPR_rpt"/>
</dbReference>
<dbReference type="PROSITE" id="PS50005">
    <property type="entry name" value="TPR"/>
    <property type="match status" value="1"/>
</dbReference>
<evidence type="ECO:0000256" key="5">
    <source>
        <dbReference type="SAM" id="Phobius"/>
    </source>
</evidence>
<dbReference type="InParanoid" id="S0EVL8"/>
<dbReference type="STRING" id="454171.CP488_02055"/>
<accession>S0EVL8</accession>
<dbReference type="PATRIC" id="fig|1303518.3.peg.2099"/>
<proteinExistence type="predicted"/>
<reference evidence="7" key="1">
    <citation type="submission" date="2013-03" db="EMBL/GenBank/DDBJ databases">
        <title>Genome sequence of Chthonomonas calidirosea, the first sequenced genome from the Armatimonadetes phylum (formally candidate division OP10).</title>
        <authorList>
            <person name="Lee K.C.Y."/>
            <person name="Morgan X.C."/>
            <person name="Dunfield P.F."/>
            <person name="Tamas I."/>
            <person name="Houghton K.M."/>
            <person name="Vyssotski M."/>
            <person name="Ryan J.L.J."/>
            <person name="Lagutin K."/>
            <person name="McDonald I.R."/>
            <person name="Stott M.B."/>
        </authorList>
    </citation>
    <scope>NUCLEOTIDE SEQUENCE [LARGE SCALE GENOMIC DNA]</scope>
    <source>
        <strain evidence="7">DSM 23976 / ICMP 18418 / T49</strain>
    </source>
</reference>
<protein>
    <submittedName>
        <fullName evidence="6">Tetratricopeptide repeat</fullName>
    </submittedName>
</protein>
<feature type="transmembrane region" description="Helical" evidence="5">
    <location>
        <begin position="135"/>
        <end position="157"/>
    </location>
</feature>
<evidence type="ECO:0000256" key="3">
    <source>
        <dbReference type="PROSITE-ProRule" id="PRU00339"/>
    </source>
</evidence>
<sequence>MECQNCGATNEPDNQTCVRCGVPLTTPNSQTTSALLQQAYLAYKQEDMETALLRCRQLLKADPENEEALTLMAQLEEKQEHYLAATELYERLTKLRPESMAYRLRLEELKHRAQSRSSANPSVAPSPDRTGDSRISVVLILSTTSLMLAAAVAILAYEWGRTTQLSMNRSSLPPSIVERPAASSPSFPWNASPFPGPSSAPNTAPLPTEPPQPSRRREGGEAPQAALSSGLSHASIGVAPMHFSLPPATAHPVPPSRSTTSSQRIVLPANDASGGSDENTVVIPVSGSTPLATNNGSTFAAPSSQGTTVVRVYRTNSASGSADDSSARSYIAMGQHLQLSGQYDQAIEAYRKALPSAGDEAGFVYQQIALCYQREGKKAEAADNFRQAKAAYQQLLEAGRKVAEARAGIIACDQGIKLCSP</sequence>
<feature type="repeat" description="TPR" evidence="3">
    <location>
        <begin position="327"/>
        <end position="360"/>
    </location>
</feature>
<dbReference type="InterPro" id="IPR051012">
    <property type="entry name" value="CellSynth/LPSAsmb/PSIAsmb"/>
</dbReference>